<dbReference type="Proteomes" id="UP000238937">
    <property type="component" value="Unassembled WGS sequence"/>
</dbReference>
<evidence type="ECO:0000313" key="1">
    <source>
        <dbReference type="EMBL" id="PSB58775.1"/>
    </source>
</evidence>
<proteinExistence type="predicted"/>
<accession>A0A2T1GLR6</accession>
<dbReference type="AlphaFoldDB" id="A0A2T1GLR6"/>
<keyword evidence="2" id="KW-1185">Reference proteome</keyword>
<reference evidence="1 2" key="1">
    <citation type="submission" date="2018-03" db="EMBL/GenBank/DDBJ databases">
        <title>The ancient ancestry and fast evolution of plastids.</title>
        <authorList>
            <person name="Moore K.R."/>
            <person name="Magnabosco C."/>
            <person name="Momper L."/>
            <person name="Gold D.A."/>
            <person name="Bosak T."/>
            <person name="Fournier G.P."/>
        </authorList>
    </citation>
    <scope>NUCLEOTIDE SEQUENCE [LARGE SCALE GENOMIC DNA]</scope>
    <source>
        <strain evidence="1 2">CCALA 037</strain>
    </source>
</reference>
<dbReference type="OrthoDB" id="456093at2"/>
<comment type="caution">
    <text evidence="1">The sequence shown here is derived from an EMBL/GenBank/DDBJ whole genome shotgun (WGS) entry which is preliminary data.</text>
</comment>
<dbReference type="EMBL" id="PVWO01000024">
    <property type="protein sequence ID" value="PSB58775.1"/>
    <property type="molecule type" value="Genomic_DNA"/>
</dbReference>
<evidence type="ECO:0008006" key="3">
    <source>
        <dbReference type="Google" id="ProtNLM"/>
    </source>
</evidence>
<organism evidence="1 2">
    <name type="scientific">Chamaesiphon polymorphus CCALA 037</name>
    <dbReference type="NCBI Taxonomy" id="2107692"/>
    <lineage>
        <taxon>Bacteria</taxon>
        <taxon>Bacillati</taxon>
        <taxon>Cyanobacteriota</taxon>
        <taxon>Cyanophyceae</taxon>
        <taxon>Gomontiellales</taxon>
        <taxon>Chamaesiphonaceae</taxon>
        <taxon>Chamaesiphon</taxon>
    </lineage>
</organism>
<gene>
    <name evidence="1" type="ORF">C7B77_03530</name>
</gene>
<evidence type="ECO:0000313" key="2">
    <source>
        <dbReference type="Proteomes" id="UP000238937"/>
    </source>
</evidence>
<name>A0A2T1GLR6_9CYAN</name>
<dbReference type="RefSeq" id="WP_106300378.1">
    <property type="nucleotide sequence ID" value="NZ_PVWO01000024.1"/>
</dbReference>
<sequence length="134" mass="15904">MAWESYSLDRYAQELVLAAKKRSPDSLNQSHKMRLAVSYGLERFWGEHFRLKGDRERKDVYWQEVWETLVKVMATTGVKIPNDRIPDREGREQVEAIEGMSKKLWSLSLEDQRVTLAVLKELCDALVWWTQRYK</sequence>
<protein>
    <recommendedName>
        <fullName evidence="3">CRISPR type III-B/RAMP module-associated protein Cmr5</fullName>
    </recommendedName>
</protein>